<dbReference type="EMBL" id="PVWQ01000001">
    <property type="protein sequence ID" value="RDW93824.1"/>
    <property type="molecule type" value="Genomic_DNA"/>
</dbReference>
<protein>
    <submittedName>
        <fullName evidence="1">Uncharacterized protein</fullName>
    </submittedName>
</protein>
<proteinExistence type="predicted"/>
<sequence length="205" mass="22803">MSSPLPPPPPPPTIIAKTIIPTLPNPPKVPPIPSPGSSLVSLLIYNGHPFKDHWAYFVGSQKLPNVGVKIHATGSVSTGFIFEIKRRHDVRASEDIPTKIVPLAWVDARYFDEERMLGLDGVEGGSNLEEVIDYEPVCEFERALSRVQVPEKSLVSVGMSTSEDASRRRVVQRDCQTWIVESADHLVRKGMFNRDVAEYLHAIQQ</sequence>
<dbReference type="InterPro" id="IPR046670">
    <property type="entry name" value="DUF6540"/>
</dbReference>
<accession>A0A3D8T5M5</accession>
<reference evidence="1 2" key="1">
    <citation type="journal article" date="2018" name="IMA Fungus">
        <title>IMA Genome-F 9: Draft genome sequence of Annulohypoxylon stygium, Aspergillus mulundensis, Berkeleyomyces basicola (syn. Thielaviopsis basicola), Ceratocystis smalleyi, two Cercospora beticola strains, Coleophoma cylindrospora, Fusarium fracticaudum, Phialophora cf. hyalina, and Morchella septimelata.</title>
        <authorList>
            <person name="Wingfield B.D."/>
            <person name="Bills G.F."/>
            <person name="Dong Y."/>
            <person name="Huang W."/>
            <person name="Nel W.J."/>
            <person name="Swalarsk-Parry B.S."/>
            <person name="Vaghefi N."/>
            <person name="Wilken P.M."/>
            <person name="An Z."/>
            <person name="de Beer Z.W."/>
            <person name="De Vos L."/>
            <person name="Chen L."/>
            <person name="Duong T.A."/>
            <person name="Gao Y."/>
            <person name="Hammerbacher A."/>
            <person name="Kikkert J.R."/>
            <person name="Li Y."/>
            <person name="Li H."/>
            <person name="Li K."/>
            <person name="Li Q."/>
            <person name="Liu X."/>
            <person name="Ma X."/>
            <person name="Naidoo K."/>
            <person name="Pethybridge S.J."/>
            <person name="Sun J."/>
            <person name="Steenkamp E.T."/>
            <person name="van der Nest M.A."/>
            <person name="van Wyk S."/>
            <person name="Wingfield M.J."/>
            <person name="Xiong C."/>
            <person name="Yue Q."/>
            <person name="Zhang X."/>
        </authorList>
    </citation>
    <scope>NUCLEOTIDE SEQUENCE [LARGE SCALE GENOMIC DNA]</scope>
    <source>
        <strain evidence="1 2">DSM 5745</strain>
    </source>
</reference>
<name>A0A3D8T5M5_9EURO</name>
<organism evidence="1 2">
    <name type="scientific">Aspergillus mulundensis</name>
    <dbReference type="NCBI Taxonomy" id="1810919"/>
    <lineage>
        <taxon>Eukaryota</taxon>
        <taxon>Fungi</taxon>
        <taxon>Dikarya</taxon>
        <taxon>Ascomycota</taxon>
        <taxon>Pezizomycotina</taxon>
        <taxon>Eurotiomycetes</taxon>
        <taxon>Eurotiomycetidae</taxon>
        <taxon>Eurotiales</taxon>
        <taxon>Aspergillaceae</taxon>
        <taxon>Aspergillus</taxon>
        <taxon>Aspergillus subgen. Nidulantes</taxon>
    </lineage>
</organism>
<dbReference type="Pfam" id="PF20174">
    <property type="entry name" value="DUF6540"/>
    <property type="match status" value="1"/>
</dbReference>
<dbReference type="Proteomes" id="UP000256690">
    <property type="component" value="Unassembled WGS sequence"/>
</dbReference>
<comment type="caution">
    <text evidence="1">The sequence shown here is derived from an EMBL/GenBank/DDBJ whole genome shotgun (WGS) entry which is preliminary data.</text>
</comment>
<dbReference type="STRING" id="1810919.A0A3D8T5M5"/>
<evidence type="ECO:0000313" key="1">
    <source>
        <dbReference type="EMBL" id="RDW93824.1"/>
    </source>
</evidence>
<dbReference type="AlphaFoldDB" id="A0A3D8T5M5"/>
<dbReference type="RefSeq" id="XP_026609007.1">
    <property type="nucleotide sequence ID" value="XM_026743162.1"/>
</dbReference>
<dbReference type="GeneID" id="38111516"/>
<dbReference type="OrthoDB" id="2999773at2759"/>
<keyword evidence="2" id="KW-1185">Reference proteome</keyword>
<evidence type="ECO:0000313" key="2">
    <source>
        <dbReference type="Proteomes" id="UP000256690"/>
    </source>
</evidence>
<gene>
    <name evidence="1" type="ORF">DSM5745_01146</name>
</gene>